<name>A0ABV7T9E0_9GAMM</name>
<protein>
    <submittedName>
        <fullName evidence="5">AraC family transcriptional regulator</fullName>
    </submittedName>
</protein>
<dbReference type="SMART" id="SM00342">
    <property type="entry name" value="HTH_ARAC"/>
    <property type="match status" value="1"/>
</dbReference>
<dbReference type="PRINTS" id="PR00032">
    <property type="entry name" value="HTHARAC"/>
</dbReference>
<keyword evidence="3" id="KW-0804">Transcription</keyword>
<evidence type="ECO:0000313" key="5">
    <source>
        <dbReference type="EMBL" id="MFC3609354.1"/>
    </source>
</evidence>
<dbReference type="InterPro" id="IPR020449">
    <property type="entry name" value="Tscrpt_reg_AraC-type_HTH"/>
</dbReference>
<keyword evidence="1" id="KW-0805">Transcription regulation</keyword>
<dbReference type="Pfam" id="PF12833">
    <property type="entry name" value="HTH_18"/>
    <property type="match status" value="1"/>
</dbReference>
<dbReference type="PANTHER" id="PTHR47894">
    <property type="entry name" value="HTH-TYPE TRANSCRIPTIONAL REGULATOR GADX"/>
    <property type="match status" value="1"/>
</dbReference>
<comment type="caution">
    <text evidence="5">The sequence shown here is derived from an EMBL/GenBank/DDBJ whole genome shotgun (WGS) entry which is preliminary data.</text>
</comment>
<dbReference type="InterPro" id="IPR018060">
    <property type="entry name" value="HTH_AraC"/>
</dbReference>
<dbReference type="Proteomes" id="UP001595630">
    <property type="component" value="Unassembled WGS sequence"/>
</dbReference>
<sequence length="350" mass="40032">MTHESTSTSHTIAIFQVRQILQGARRHGYDVEPLLIRAGISPLLLDSPLSRVSQLQYARLLSLLRKQMRDEYVGLCSRPVKIGSFARLCEDLVRCQRLGEALRSGFSFSHLLIDDFSARLIIDRGMAHVRIRATNDADPVLAFAERMFLFFSLGVASWLVGRRLPLLQVHYRGAPCGRRDDLYRIFQAPVSFEHDYFGYSFESRWLELPVVQHPLTVKDFVRQAPATLLIKYRDETSLSERIRRLLRRHLDQDLPTLDEVGETLGLTPQTLRRRLRDEGECYQSLKDRLRCDAAIEYLGKPELSLVDIASMVGFSEPSTFHRAFKKWTGLPPGEYRTSRLSAAARMAAIA</sequence>
<accession>A0ABV7T9E0</accession>
<evidence type="ECO:0000256" key="2">
    <source>
        <dbReference type="ARBA" id="ARBA00023125"/>
    </source>
</evidence>
<reference evidence="6" key="1">
    <citation type="journal article" date="2019" name="Int. J. Syst. Evol. Microbiol.">
        <title>The Global Catalogue of Microorganisms (GCM) 10K type strain sequencing project: providing services to taxonomists for standard genome sequencing and annotation.</title>
        <authorList>
            <consortium name="The Broad Institute Genomics Platform"/>
            <consortium name="The Broad Institute Genome Sequencing Center for Infectious Disease"/>
            <person name="Wu L."/>
            <person name="Ma J."/>
        </authorList>
    </citation>
    <scope>NUCLEOTIDE SEQUENCE [LARGE SCALE GENOMIC DNA]</scope>
    <source>
        <strain evidence="6">KCTC 42447</strain>
    </source>
</reference>
<dbReference type="PANTHER" id="PTHR47894:SF1">
    <property type="entry name" value="HTH-TYPE TRANSCRIPTIONAL REGULATOR VQSM"/>
    <property type="match status" value="1"/>
</dbReference>
<feature type="domain" description="HTH araC/xylS-type" evidence="4">
    <location>
        <begin position="240"/>
        <end position="338"/>
    </location>
</feature>
<proteinExistence type="predicted"/>
<dbReference type="InterPro" id="IPR009057">
    <property type="entry name" value="Homeodomain-like_sf"/>
</dbReference>
<dbReference type="InterPro" id="IPR032687">
    <property type="entry name" value="AraC-type_N"/>
</dbReference>
<gene>
    <name evidence="5" type="ORF">ACFOMF_16380</name>
</gene>
<dbReference type="PROSITE" id="PS01124">
    <property type="entry name" value="HTH_ARAC_FAMILY_2"/>
    <property type="match status" value="1"/>
</dbReference>
<dbReference type="Pfam" id="PF12625">
    <property type="entry name" value="Arabinose_bd"/>
    <property type="match status" value="1"/>
</dbReference>
<dbReference type="Gene3D" id="1.10.10.60">
    <property type="entry name" value="Homeodomain-like"/>
    <property type="match status" value="1"/>
</dbReference>
<evidence type="ECO:0000259" key="4">
    <source>
        <dbReference type="PROSITE" id="PS01124"/>
    </source>
</evidence>
<keyword evidence="2" id="KW-0238">DNA-binding</keyword>
<organism evidence="5 6">
    <name type="scientific">Stutzerimonas tarimensis</name>
    <dbReference type="NCBI Taxonomy" id="1507735"/>
    <lineage>
        <taxon>Bacteria</taxon>
        <taxon>Pseudomonadati</taxon>
        <taxon>Pseudomonadota</taxon>
        <taxon>Gammaproteobacteria</taxon>
        <taxon>Pseudomonadales</taxon>
        <taxon>Pseudomonadaceae</taxon>
        <taxon>Stutzerimonas</taxon>
    </lineage>
</organism>
<dbReference type="EMBL" id="JBHRXZ010000024">
    <property type="protein sequence ID" value="MFC3609354.1"/>
    <property type="molecule type" value="Genomic_DNA"/>
</dbReference>
<evidence type="ECO:0000256" key="3">
    <source>
        <dbReference type="ARBA" id="ARBA00023163"/>
    </source>
</evidence>
<evidence type="ECO:0000256" key="1">
    <source>
        <dbReference type="ARBA" id="ARBA00023015"/>
    </source>
</evidence>
<evidence type="ECO:0000313" key="6">
    <source>
        <dbReference type="Proteomes" id="UP001595630"/>
    </source>
</evidence>
<keyword evidence="6" id="KW-1185">Reference proteome</keyword>
<dbReference type="RefSeq" id="WP_386366823.1">
    <property type="nucleotide sequence ID" value="NZ_JBHRXZ010000024.1"/>
</dbReference>
<dbReference type="SUPFAM" id="SSF46689">
    <property type="entry name" value="Homeodomain-like"/>
    <property type="match status" value="1"/>
</dbReference>